<dbReference type="CDD" id="cd00298">
    <property type="entry name" value="ACD_sHsps_p23-like"/>
    <property type="match status" value="1"/>
</dbReference>
<dbReference type="InterPro" id="IPR053262">
    <property type="entry name" value="ArsA_ATPase-like"/>
</dbReference>
<sequence>MALILTFLGKGGTGRTTVAIAAAKQLSGLGSRVLLVGQDSSPAFSMLLGCSSGAEPTEIAPNLKVVQLQSTSLLEQGWEEIKALEAKYLRSPTLKNVYGQELGILPGMDSALALNAVREYENSGKYDVIIYDGPGDMTTLRMLGIPEILSWYIRRFRQVFNESDIGKALAPFVPPVTAAVMNMSWSADDLTNESTFQANELLEEGKAAIANPNKVAAYLVTNNTPVAVATAKYLWGSAQQINLTVGGVILNQATTTAEIKTEFAPLAITELPQTAHWETLVNALPNLKAAGEAPKPIIIDTAASQVRVFLPGFDKKQVKLTQSGPEITIEAGDQRRNILLPPSLSGKPVKGAKFQEGYLIISL</sequence>
<dbReference type="AlphaFoldDB" id="A0A941GRE3"/>
<dbReference type="Proteomes" id="UP000767446">
    <property type="component" value="Unassembled WGS sequence"/>
</dbReference>
<name>A0A941GRE3_9CHRO</name>
<dbReference type="SUPFAM" id="SSF49764">
    <property type="entry name" value="HSP20-like chaperones"/>
    <property type="match status" value="1"/>
</dbReference>
<gene>
    <name evidence="4" type="ORF">DSM107014_01735</name>
</gene>
<dbReference type="InterPro" id="IPR025723">
    <property type="entry name" value="ArsA/GET3_ATPase-like"/>
</dbReference>
<dbReference type="PANTHER" id="PTHR43868:SF1">
    <property type="entry name" value="P-LOOP CONTAINING NUCLEOSIDE TRIPHOSPHATE HYDROLASES SUPERFAMILY PROTEIN"/>
    <property type="match status" value="1"/>
</dbReference>
<dbReference type="Pfam" id="PF17886">
    <property type="entry name" value="ArsA_HSP20"/>
    <property type="match status" value="1"/>
</dbReference>
<organism evidence="4 5">
    <name type="scientific">Gomphosphaeria aponina SAG 52.96 = DSM 107014</name>
    <dbReference type="NCBI Taxonomy" id="1521640"/>
    <lineage>
        <taxon>Bacteria</taxon>
        <taxon>Bacillati</taxon>
        <taxon>Cyanobacteriota</taxon>
        <taxon>Cyanophyceae</taxon>
        <taxon>Oscillatoriophycideae</taxon>
        <taxon>Chroococcales</taxon>
        <taxon>Gomphosphaeriaceae</taxon>
        <taxon>Gomphosphaeria</taxon>
    </lineage>
</organism>
<reference evidence="4" key="1">
    <citation type="submission" date="2021-02" db="EMBL/GenBank/DDBJ databases">
        <title>Metagenome analyses of Stigonema ocellatum DSM 106950, Chlorogloea purpurea SAG 13.99 and Gomphosphaeria aponina DSM 107014.</title>
        <authorList>
            <person name="Marter P."/>
            <person name="Huang S."/>
        </authorList>
    </citation>
    <scope>NUCLEOTIDE SEQUENCE</scope>
    <source>
        <strain evidence="4">JP213</strain>
    </source>
</reference>
<proteinExistence type="inferred from homology"/>
<evidence type="ECO:0000313" key="4">
    <source>
        <dbReference type="EMBL" id="MBR8826622.1"/>
    </source>
</evidence>
<dbReference type="Gene3D" id="3.40.50.300">
    <property type="entry name" value="P-loop containing nucleotide triphosphate hydrolases"/>
    <property type="match status" value="1"/>
</dbReference>
<dbReference type="InterPro" id="IPR027417">
    <property type="entry name" value="P-loop_NTPase"/>
</dbReference>
<feature type="domain" description="ArsA/GET3 Anion-transporting ATPase-like" evidence="2">
    <location>
        <begin position="4"/>
        <end position="254"/>
    </location>
</feature>
<comment type="caution">
    <text evidence="4">The sequence shown here is derived from an EMBL/GenBank/DDBJ whole genome shotgun (WGS) entry which is preliminary data.</text>
</comment>
<evidence type="ECO:0000259" key="3">
    <source>
        <dbReference type="Pfam" id="PF17886"/>
    </source>
</evidence>
<dbReference type="PANTHER" id="PTHR43868">
    <property type="entry name" value="OS02G0711200 PROTEIN"/>
    <property type="match status" value="1"/>
</dbReference>
<feature type="domain" description="ArsA HSP20-like" evidence="3">
    <location>
        <begin position="305"/>
        <end position="362"/>
    </location>
</feature>
<evidence type="ECO:0000259" key="2">
    <source>
        <dbReference type="Pfam" id="PF02374"/>
    </source>
</evidence>
<dbReference type="Gene3D" id="2.60.40.790">
    <property type="match status" value="1"/>
</dbReference>
<dbReference type="InterPro" id="IPR040612">
    <property type="entry name" value="ArsA_HSP20-like"/>
</dbReference>
<evidence type="ECO:0000313" key="5">
    <source>
        <dbReference type="Proteomes" id="UP000767446"/>
    </source>
</evidence>
<protein>
    <submittedName>
        <fullName evidence="4">ArsA family ATPase</fullName>
    </submittedName>
</protein>
<accession>A0A941GRE3</accession>
<dbReference type="SUPFAM" id="SSF52540">
    <property type="entry name" value="P-loop containing nucleoside triphosphate hydrolases"/>
    <property type="match status" value="1"/>
</dbReference>
<dbReference type="CDD" id="cd02035">
    <property type="entry name" value="ArsA"/>
    <property type="match status" value="1"/>
</dbReference>
<dbReference type="Pfam" id="PF02374">
    <property type="entry name" value="ArsA_ATPase"/>
    <property type="match status" value="1"/>
</dbReference>
<dbReference type="InterPro" id="IPR008978">
    <property type="entry name" value="HSP20-like_chaperone"/>
</dbReference>
<dbReference type="EMBL" id="JADQBC010000007">
    <property type="protein sequence ID" value="MBR8826622.1"/>
    <property type="molecule type" value="Genomic_DNA"/>
</dbReference>
<evidence type="ECO:0000256" key="1">
    <source>
        <dbReference type="ARBA" id="ARBA00011040"/>
    </source>
</evidence>
<comment type="similarity">
    <text evidence="1">Belongs to the arsA ATPase family.</text>
</comment>